<feature type="compositionally biased region" description="Low complexity" evidence="1">
    <location>
        <begin position="54"/>
        <end position="65"/>
    </location>
</feature>
<organism evidence="2 3">
    <name type="scientific">Streptomyces nojiriensis</name>
    <dbReference type="NCBI Taxonomy" id="66374"/>
    <lineage>
        <taxon>Bacteria</taxon>
        <taxon>Bacillati</taxon>
        <taxon>Actinomycetota</taxon>
        <taxon>Actinomycetes</taxon>
        <taxon>Kitasatosporales</taxon>
        <taxon>Streptomycetaceae</taxon>
        <taxon>Streptomyces</taxon>
    </lineage>
</organism>
<feature type="region of interest" description="Disordered" evidence="1">
    <location>
        <begin position="1"/>
        <end position="76"/>
    </location>
</feature>
<keyword evidence="3" id="KW-1185">Reference proteome</keyword>
<proteinExistence type="predicted"/>
<evidence type="ECO:0000256" key="1">
    <source>
        <dbReference type="SAM" id="MobiDB-lite"/>
    </source>
</evidence>
<dbReference type="EMBL" id="BNEC01000005">
    <property type="protein sequence ID" value="GHI71040.1"/>
    <property type="molecule type" value="Genomic_DNA"/>
</dbReference>
<evidence type="ECO:0000313" key="3">
    <source>
        <dbReference type="Proteomes" id="UP000613974"/>
    </source>
</evidence>
<dbReference type="Proteomes" id="UP000613974">
    <property type="component" value="Unassembled WGS sequence"/>
</dbReference>
<accession>A0ABQ3STD3</accession>
<evidence type="ECO:0000313" key="2">
    <source>
        <dbReference type="EMBL" id="GHI71040.1"/>
    </source>
</evidence>
<sequence length="76" mass="7696">MTVGFRGPHVNGGPVLGPEIARKGRKWGRGSTEARTGAGAETVIGGGGWRRWSEPAGAGAEPAGGNTDSVEGDPKR</sequence>
<reference evidence="3" key="1">
    <citation type="submission" date="2023-07" db="EMBL/GenBank/DDBJ databases">
        <title>Whole genome shotgun sequence of Streptomyces nojiriensis NBRC 13794.</title>
        <authorList>
            <person name="Komaki H."/>
            <person name="Tamura T."/>
        </authorList>
    </citation>
    <scope>NUCLEOTIDE SEQUENCE [LARGE SCALE GENOMIC DNA]</scope>
    <source>
        <strain evidence="3">NBRC 13794</strain>
    </source>
</reference>
<protein>
    <submittedName>
        <fullName evidence="2">Uncharacterized protein</fullName>
    </submittedName>
</protein>
<name>A0ABQ3STD3_9ACTN</name>
<gene>
    <name evidence="2" type="ORF">Snoj_49580</name>
</gene>
<comment type="caution">
    <text evidence="2">The sequence shown here is derived from an EMBL/GenBank/DDBJ whole genome shotgun (WGS) entry which is preliminary data.</text>
</comment>